<keyword evidence="4" id="KW-1185">Reference proteome</keyword>
<dbReference type="RefSeq" id="WP_120211876.1">
    <property type="nucleotide sequence ID" value="NZ_BMCW01000001.1"/>
</dbReference>
<evidence type="ECO:0000313" key="3">
    <source>
        <dbReference type="Proteomes" id="UP000285906"/>
    </source>
</evidence>
<dbReference type="OrthoDB" id="1258927at2"/>
<dbReference type="EMBL" id="BMCW01000001">
    <property type="protein sequence ID" value="GGG43519.1"/>
    <property type="molecule type" value="Genomic_DNA"/>
</dbReference>
<proteinExistence type="predicted"/>
<protein>
    <submittedName>
        <fullName evidence="2">Uncharacterized protein</fullName>
    </submittedName>
</protein>
<evidence type="ECO:0000313" key="4">
    <source>
        <dbReference type="Proteomes" id="UP000658202"/>
    </source>
</evidence>
<reference evidence="4" key="3">
    <citation type="journal article" date="2019" name="Int. J. Syst. Evol. Microbiol.">
        <title>The Global Catalogue of Microorganisms (GCM) 10K type strain sequencing project: providing services to taxonomists for standard genome sequencing and annotation.</title>
        <authorList>
            <consortium name="The Broad Institute Genomics Platform"/>
            <consortium name="The Broad Institute Genome Sequencing Center for Infectious Disease"/>
            <person name="Wu L."/>
            <person name="Ma J."/>
        </authorList>
    </citation>
    <scope>NUCLEOTIDE SEQUENCE [LARGE SCALE GENOMIC DNA]</scope>
    <source>
        <strain evidence="4">CCM 8490</strain>
    </source>
</reference>
<evidence type="ECO:0000313" key="2">
    <source>
        <dbReference type="EMBL" id="RKE89567.1"/>
    </source>
</evidence>
<dbReference type="Proteomes" id="UP000285906">
    <property type="component" value="Unassembled WGS sequence"/>
</dbReference>
<gene>
    <name evidence="2" type="ORF">BXY58_0136</name>
    <name evidence="1" type="ORF">GCM10007332_01260</name>
</gene>
<dbReference type="AlphaFoldDB" id="A0A420DD41"/>
<organism evidence="2 3">
    <name type="scientific">Epilithonimonas arachidiradicis</name>
    <dbReference type="NCBI Taxonomy" id="1617282"/>
    <lineage>
        <taxon>Bacteria</taxon>
        <taxon>Pseudomonadati</taxon>
        <taxon>Bacteroidota</taxon>
        <taxon>Flavobacteriia</taxon>
        <taxon>Flavobacteriales</taxon>
        <taxon>Weeksellaceae</taxon>
        <taxon>Chryseobacterium group</taxon>
        <taxon>Epilithonimonas</taxon>
    </lineage>
</organism>
<reference evidence="1" key="4">
    <citation type="submission" date="2024-05" db="EMBL/GenBank/DDBJ databases">
        <authorList>
            <person name="Sun Q."/>
            <person name="Sedlacek I."/>
        </authorList>
    </citation>
    <scope>NUCLEOTIDE SEQUENCE</scope>
    <source>
        <strain evidence="1">CCM 8490</strain>
    </source>
</reference>
<dbReference type="Proteomes" id="UP000658202">
    <property type="component" value="Unassembled WGS sequence"/>
</dbReference>
<reference evidence="2 3" key="2">
    <citation type="submission" date="2018-09" db="EMBL/GenBank/DDBJ databases">
        <title>Genomic Encyclopedia of Archaeal and Bacterial Type Strains, Phase II (KMG-II): from individual species to whole genera.</title>
        <authorList>
            <person name="Goeker M."/>
        </authorList>
    </citation>
    <scope>NUCLEOTIDE SEQUENCE [LARGE SCALE GENOMIC DNA]</scope>
    <source>
        <strain evidence="2 3">DSM 27620</strain>
    </source>
</reference>
<evidence type="ECO:0000313" key="1">
    <source>
        <dbReference type="EMBL" id="GGG43519.1"/>
    </source>
</evidence>
<sequence>MKRTLIILTIMLFNNCSTQIKLNKGRNVDFIEMQPSLSDGKFLIRNKTSDTYIVDPMGFFGKTIYLENDKPASLMLYPEGYFYRFSDADCKSDLIILEPYQQIEANFTLCRDLSGLGIDITKFLSLINILI</sequence>
<name>A0A420DD41_9FLAO</name>
<accession>A0A420DD41</accession>
<reference evidence="1" key="1">
    <citation type="journal article" date="2014" name="Int. J. Syst. Evol. Microbiol.">
        <title>Complete genome of a new Firmicutes species belonging to the dominant human colonic microbiota ('Ruminococcus bicirculans') reveals two chromosomes and a selective capacity to utilize plant glucans.</title>
        <authorList>
            <consortium name="NISC Comparative Sequencing Program"/>
            <person name="Wegmann U."/>
            <person name="Louis P."/>
            <person name="Goesmann A."/>
            <person name="Henrissat B."/>
            <person name="Duncan S.H."/>
            <person name="Flint H.J."/>
        </authorList>
    </citation>
    <scope>NUCLEOTIDE SEQUENCE</scope>
    <source>
        <strain evidence="1">CCM 8490</strain>
    </source>
</reference>
<dbReference type="EMBL" id="RAQH01000001">
    <property type="protein sequence ID" value="RKE89567.1"/>
    <property type="molecule type" value="Genomic_DNA"/>
</dbReference>
<comment type="caution">
    <text evidence="2">The sequence shown here is derived from an EMBL/GenBank/DDBJ whole genome shotgun (WGS) entry which is preliminary data.</text>
</comment>